<sequence length="135" mass="15212">MPHPAVEPLSLTNRLGQPVVLGVKFMPGEHRDTLFVSAPRQQASSFFGKNAEPFLMQLMEQLPLVPDRLSIIELRGDPEHPEFWRWRAEWVGRSPMALRAEPVASNGSRSALQSLLEGRRHEGSGQARAPRRRQA</sequence>
<evidence type="ECO:0000256" key="1">
    <source>
        <dbReference type="SAM" id="MobiDB-lite"/>
    </source>
</evidence>
<gene>
    <name evidence="2" type="ORF">EDC38_0187</name>
</gene>
<reference evidence="2 3" key="1">
    <citation type="submission" date="2018-11" db="EMBL/GenBank/DDBJ databases">
        <title>Genomic Encyclopedia of Type Strains, Phase IV (KMG-IV): sequencing the most valuable type-strain genomes for metagenomic binning, comparative biology and taxonomic classification.</title>
        <authorList>
            <person name="Goeker M."/>
        </authorList>
    </citation>
    <scope>NUCLEOTIDE SEQUENCE [LARGE SCALE GENOMIC DNA]</scope>
    <source>
        <strain evidence="2 3">DSM 16974</strain>
    </source>
</reference>
<feature type="region of interest" description="Disordered" evidence="1">
    <location>
        <begin position="101"/>
        <end position="135"/>
    </location>
</feature>
<dbReference type="Proteomes" id="UP000273643">
    <property type="component" value="Unassembled WGS sequence"/>
</dbReference>
<dbReference type="EMBL" id="RJUK01000001">
    <property type="protein sequence ID" value="ROQ19603.1"/>
    <property type="molecule type" value="Genomic_DNA"/>
</dbReference>
<organism evidence="2 3">
    <name type="scientific">Marinimicrobium koreense</name>
    <dbReference type="NCBI Taxonomy" id="306545"/>
    <lineage>
        <taxon>Bacteria</taxon>
        <taxon>Pseudomonadati</taxon>
        <taxon>Pseudomonadota</taxon>
        <taxon>Gammaproteobacteria</taxon>
        <taxon>Cellvibrionales</taxon>
        <taxon>Cellvibrionaceae</taxon>
        <taxon>Marinimicrobium</taxon>
    </lineage>
</organism>
<evidence type="ECO:0000313" key="2">
    <source>
        <dbReference type="EMBL" id="ROQ19603.1"/>
    </source>
</evidence>
<evidence type="ECO:0000313" key="3">
    <source>
        <dbReference type="Proteomes" id="UP000273643"/>
    </source>
</evidence>
<accession>A0A3N1NTV6</accession>
<dbReference type="RefSeq" id="WP_123636935.1">
    <property type="nucleotide sequence ID" value="NZ_RJUK01000001.1"/>
</dbReference>
<name>A0A3N1NTV6_9GAMM</name>
<proteinExistence type="predicted"/>
<protein>
    <submittedName>
        <fullName evidence="2">Uncharacterized protein</fullName>
    </submittedName>
</protein>
<keyword evidence="3" id="KW-1185">Reference proteome</keyword>
<dbReference type="AlphaFoldDB" id="A0A3N1NTV6"/>
<dbReference type="OrthoDB" id="5734120at2"/>
<comment type="caution">
    <text evidence="2">The sequence shown here is derived from an EMBL/GenBank/DDBJ whole genome shotgun (WGS) entry which is preliminary data.</text>
</comment>